<comment type="caution">
    <text evidence="1">The sequence shown here is derived from an EMBL/GenBank/DDBJ whole genome shotgun (WGS) entry which is preliminary data.</text>
</comment>
<gene>
    <name evidence="1" type="ORF">CHH61_26045</name>
</gene>
<dbReference type="AlphaFoldDB" id="A0A268QUV8"/>
<evidence type="ECO:0000313" key="2">
    <source>
        <dbReference type="Proteomes" id="UP000216133"/>
    </source>
</evidence>
<evidence type="ECO:0000313" key="1">
    <source>
        <dbReference type="EMBL" id="PAF11672.1"/>
    </source>
</evidence>
<dbReference type="EMBL" id="NPBS01000910">
    <property type="protein sequence ID" value="PAF11672.1"/>
    <property type="molecule type" value="Genomic_DNA"/>
</dbReference>
<proteinExistence type="predicted"/>
<organism evidence="1 2">
    <name type="scientific">Shouchella clausii</name>
    <name type="common">Alkalihalobacillus clausii</name>
    <dbReference type="NCBI Taxonomy" id="79880"/>
    <lineage>
        <taxon>Bacteria</taxon>
        <taxon>Bacillati</taxon>
        <taxon>Bacillota</taxon>
        <taxon>Bacilli</taxon>
        <taxon>Bacillales</taxon>
        <taxon>Bacillaceae</taxon>
        <taxon>Shouchella</taxon>
    </lineage>
</organism>
<feature type="non-terminal residue" evidence="1">
    <location>
        <position position="70"/>
    </location>
</feature>
<accession>A0A268QUV8</accession>
<dbReference type="Proteomes" id="UP000216133">
    <property type="component" value="Unassembled WGS sequence"/>
</dbReference>
<protein>
    <submittedName>
        <fullName evidence="1">Uncharacterized protein</fullName>
    </submittedName>
</protein>
<name>A0A268QUV8_SHOCL</name>
<sequence>MEWIRSAVGSRSSSSEDLVSFYLTADTDVYVAHDSRITDKPAWLTSSYEDTGNMITDNQPVDYNLYKKRY</sequence>
<reference evidence="1 2" key="1">
    <citation type="submission" date="2017-07" db="EMBL/GenBank/DDBJ databases">
        <title>Isolation and whole genome analysis of endospore-forming bacteria from heroin.</title>
        <authorList>
            <person name="Kalinowski J."/>
            <person name="Ahrens B."/>
            <person name="Al-Dilaimi A."/>
            <person name="Winkler A."/>
            <person name="Wibberg D."/>
            <person name="Schleenbecker U."/>
            <person name="Ruckert C."/>
            <person name="Wolfel R."/>
            <person name="Grass G."/>
        </authorList>
    </citation>
    <scope>NUCLEOTIDE SEQUENCE [LARGE SCALE GENOMIC DNA]</scope>
    <source>
        <strain evidence="1 2">7523-2</strain>
    </source>
</reference>
<dbReference type="RefSeq" id="WP_217988923.1">
    <property type="nucleotide sequence ID" value="NZ_NPBS01000910.1"/>
</dbReference>
<feature type="non-terminal residue" evidence="1">
    <location>
        <position position="1"/>
    </location>
</feature>